<dbReference type="SUPFAM" id="SSF46689">
    <property type="entry name" value="Homeodomain-like"/>
    <property type="match status" value="1"/>
</dbReference>
<reference evidence="5" key="1">
    <citation type="journal article" date="2018" name="Genome Biol.">
        <title>SKESA: strategic k-mer extension for scrupulous assemblies.</title>
        <authorList>
            <person name="Souvorov A."/>
            <person name="Agarwala R."/>
            <person name="Lipman D.J."/>
        </authorList>
    </citation>
    <scope>NUCLEOTIDE SEQUENCE</scope>
    <source>
        <strain evidence="5">15-6093</strain>
    </source>
</reference>
<dbReference type="GO" id="GO:0043565">
    <property type="term" value="F:sequence-specific DNA binding"/>
    <property type="evidence" value="ECO:0007669"/>
    <property type="project" value="InterPro"/>
</dbReference>
<dbReference type="PRINTS" id="PR00032">
    <property type="entry name" value="HTHARAC"/>
</dbReference>
<keyword evidence="2" id="KW-0238">DNA-binding</keyword>
<name>A0A740ZBC7_SALER</name>
<keyword evidence="1" id="KW-0805">Transcription regulation</keyword>
<proteinExistence type="predicted"/>
<dbReference type="Pfam" id="PF00165">
    <property type="entry name" value="HTH_AraC"/>
    <property type="match status" value="1"/>
</dbReference>
<dbReference type="InterPro" id="IPR009057">
    <property type="entry name" value="Homeodomain-like_sf"/>
</dbReference>
<gene>
    <name evidence="5" type="ORF">G9W10_004227</name>
</gene>
<reference evidence="5" key="2">
    <citation type="submission" date="2018-07" db="EMBL/GenBank/DDBJ databases">
        <authorList>
            <consortium name="NCBI Pathogen Detection Project"/>
        </authorList>
    </citation>
    <scope>NUCLEOTIDE SEQUENCE</scope>
    <source>
        <strain evidence="5">15-6093</strain>
    </source>
</reference>
<dbReference type="PANTHER" id="PTHR43280">
    <property type="entry name" value="ARAC-FAMILY TRANSCRIPTIONAL REGULATOR"/>
    <property type="match status" value="1"/>
</dbReference>
<keyword evidence="3" id="KW-0804">Transcription</keyword>
<evidence type="ECO:0000313" key="5">
    <source>
        <dbReference type="EMBL" id="HAF0544466.1"/>
    </source>
</evidence>
<evidence type="ECO:0000256" key="3">
    <source>
        <dbReference type="ARBA" id="ARBA00023163"/>
    </source>
</evidence>
<feature type="non-terminal residue" evidence="5">
    <location>
        <position position="1"/>
    </location>
</feature>
<dbReference type="PROSITE" id="PS01124">
    <property type="entry name" value="HTH_ARAC_FAMILY_2"/>
    <property type="match status" value="1"/>
</dbReference>
<feature type="domain" description="HTH araC/xylS-type" evidence="4">
    <location>
        <begin position="1"/>
        <end position="42"/>
    </location>
</feature>
<dbReference type="PANTHER" id="PTHR43280:SF33">
    <property type="entry name" value="HTH-TYPE TRANSCRIPTIONAL REGULATOR APPY-RELATED"/>
    <property type="match status" value="1"/>
</dbReference>
<evidence type="ECO:0000256" key="2">
    <source>
        <dbReference type="ARBA" id="ARBA00023125"/>
    </source>
</evidence>
<protein>
    <submittedName>
        <fullName evidence="5">AraC family transcriptional regulator</fullName>
    </submittedName>
</protein>
<dbReference type="InterPro" id="IPR020449">
    <property type="entry name" value="Tscrpt_reg_AraC-type_HTH"/>
</dbReference>
<evidence type="ECO:0000256" key="1">
    <source>
        <dbReference type="ARBA" id="ARBA00023015"/>
    </source>
</evidence>
<dbReference type="Gene3D" id="1.10.10.60">
    <property type="entry name" value="Homeodomain-like"/>
    <property type="match status" value="1"/>
</dbReference>
<dbReference type="AlphaFoldDB" id="A0A740ZBC7"/>
<dbReference type="InterPro" id="IPR018060">
    <property type="entry name" value="HTH_AraC"/>
</dbReference>
<accession>A0A740ZBC7</accession>
<comment type="caution">
    <text evidence="5">The sequence shown here is derived from an EMBL/GenBank/DDBJ whole genome shotgun (WGS) entry which is preliminary data.</text>
</comment>
<evidence type="ECO:0000259" key="4">
    <source>
        <dbReference type="PROSITE" id="PS01124"/>
    </source>
</evidence>
<sequence length="52" mass="6123">LLRNSEYNITRVAYMCGYDSASYFTCVFKKHFKTTPSEFLAFLSSSRHQYVN</sequence>
<dbReference type="GO" id="GO:0003700">
    <property type="term" value="F:DNA-binding transcription factor activity"/>
    <property type="evidence" value="ECO:0007669"/>
    <property type="project" value="InterPro"/>
</dbReference>
<dbReference type="EMBL" id="DAATXP010000106">
    <property type="protein sequence ID" value="HAF0544466.1"/>
    <property type="molecule type" value="Genomic_DNA"/>
</dbReference>
<organism evidence="5">
    <name type="scientific">Salmonella enterica</name>
    <name type="common">Salmonella choleraesuis</name>
    <dbReference type="NCBI Taxonomy" id="28901"/>
    <lineage>
        <taxon>Bacteria</taxon>
        <taxon>Pseudomonadati</taxon>
        <taxon>Pseudomonadota</taxon>
        <taxon>Gammaproteobacteria</taxon>
        <taxon>Enterobacterales</taxon>
        <taxon>Enterobacteriaceae</taxon>
        <taxon>Salmonella</taxon>
    </lineage>
</organism>